<reference evidence="3" key="2">
    <citation type="journal article" date="2023" name="Biology">
        <title>Prokaryotic Life Associated with Coal-Fire Gas Vents Revealed by Metagenomics.</title>
        <authorList>
            <person name="Kadnikov V.V."/>
            <person name="Mardanov A.V."/>
            <person name="Beletsky A.V."/>
            <person name="Karnachuk O.V."/>
            <person name="Ravin N.V."/>
        </authorList>
    </citation>
    <scope>NUCLEOTIDE SEQUENCE</scope>
    <source>
        <strain evidence="3">Bu02</strain>
    </source>
</reference>
<dbReference type="InterPro" id="IPR054210">
    <property type="entry name" value="DUF6917"/>
</dbReference>
<evidence type="ECO:0000313" key="3">
    <source>
        <dbReference type="EMBL" id="QUL98990.1"/>
    </source>
</evidence>
<feature type="domain" description="DUF6917" evidence="2">
    <location>
        <begin position="18"/>
        <end position="136"/>
    </location>
</feature>
<dbReference type="KEGG" id="fcz:IMF26_02660"/>
<dbReference type="AlphaFoldDB" id="A0AAT9LCU3"/>
<protein>
    <recommendedName>
        <fullName evidence="2">DUF6917 domain-containing protein</fullName>
    </recommendedName>
</protein>
<evidence type="ECO:0000259" key="2">
    <source>
        <dbReference type="Pfam" id="PF21891"/>
    </source>
</evidence>
<sequence>MSEHDPYKRKLVNPGFYVQKCKVEAKVVAVLRGSLENRNLELIPQPSRAVKHGEIHEIIVTDEDASPGSRVGRIAYVAFLEFLNGGVLLSGDELLIGGKSIGKLAGFDMSHFSNHMNIVVRGELKSGEDRHLFVGALASFQMASPEDEEDETGTGNSSGSASGNSSG</sequence>
<feature type="region of interest" description="Disordered" evidence="1">
    <location>
        <begin position="143"/>
        <end position="167"/>
    </location>
</feature>
<organism evidence="3">
    <name type="scientific">Candidatus Fermentithermobacillus carboniphilus</name>
    <dbReference type="NCBI Taxonomy" id="3085328"/>
    <lineage>
        <taxon>Bacteria</taxon>
        <taxon>Bacillati</taxon>
        <taxon>Bacillota</taxon>
        <taxon>Candidatus Fermentithermobacillia</taxon>
        <taxon>Candidatus Fermentithermobacillales</taxon>
        <taxon>Candidatus Fermentithermobacillaceae</taxon>
        <taxon>Candidatus Fermentithermobacillus</taxon>
    </lineage>
</organism>
<accession>A0AAT9LCU3</accession>
<name>A0AAT9LCU3_9FIRM</name>
<dbReference type="Pfam" id="PF21891">
    <property type="entry name" value="DUF6917"/>
    <property type="match status" value="1"/>
</dbReference>
<reference evidence="3" key="1">
    <citation type="submission" date="2020-10" db="EMBL/GenBank/DDBJ databases">
        <authorList>
            <person name="Kadnikov V."/>
            <person name="Beletsky A.V."/>
            <person name="Mardanov A.V."/>
            <person name="Karnachuk O.V."/>
            <person name="Ravin N.V."/>
        </authorList>
    </citation>
    <scope>NUCLEOTIDE SEQUENCE</scope>
    <source>
        <strain evidence="3">Bu02</strain>
    </source>
</reference>
<feature type="compositionally biased region" description="Low complexity" evidence="1">
    <location>
        <begin position="153"/>
        <end position="167"/>
    </location>
</feature>
<dbReference type="EMBL" id="CP062796">
    <property type="protein sequence ID" value="QUL98990.1"/>
    <property type="molecule type" value="Genomic_DNA"/>
</dbReference>
<proteinExistence type="predicted"/>
<gene>
    <name evidence="3" type="ORF">IMF26_02660</name>
</gene>
<evidence type="ECO:0000256" key="1">
    <source>
        <dbReference type="SAM" id="MobiDB-lite"/>
    </source>
</evidence>